<comment type="caution">
    <text evidence="11">The sequence shown here is derived from an EMBL/GenBank/DDBJ whole genome shotgun (WGS) entry which is preliminary data.</text>
</comment>
<keyword evidence="3 10" id="KW-0328">Glycosyltransferase</keyword>
<keyword evidence="5 10" id="KW-0812">Transmembrane</keyword>
<keyword evidence="8 10" id="KW-0333">Golgi apparatus</keyword>
<dbReference type="Pfam" id="PF01762">
    <property type="entry name" value="Galactosyl_T"/>
    <property type="match status" value="1"/>
</dbReference>
<feature type="transmembrane region" description="Helical" evidence="10">
    <location>
        <begin position="12"/>
        <end position="29"/>
    </location>
</feature>
<evidence type="ECO:0000256" key="9">
    <source>
        <dbReference type="ARBA" id="ARBA00023136"/>
    </source>
</evidence>
<evidence type="ECO:0000313" key="12">
    <source>
        <dbReference type="Proteomes" id="UP000663828"/>
    </source>
</evidence>
<evidence type="ECO:0000256" key="5">
    <source>
        <dbReference type="ARBA" id="ARBA00022692"/>
    </source>
</evidence>
<dbReference type="GO" id="GO:0000139">
    <property type="term" value="C:Golgi membrane"/>
    <property type="evidence" value="ECO:0007669"/>
    <property type="project" value="UniProtKB-SubCell"/>
</dbReference>
<dbReference type="GO" id="GO:0006493">
    <property type="term" value="P:protein O-linked glycosylation"/>
    <property type="evidence" value="ECO:0007669"/>
    <property type="project" value="TreeGrafter"/>
</dbReference>
<evidence type="ECO:0000256" key="8">
    <source>
        <dbReference type="ARBA" id="ARBA00023034"/>
    </source>
</evidence>
<name>A0A814I3M0_ADIRI</name>
<evidence type="ECO:0000313" key="11">
    <source>
        <dbReference type="EMBL" id="CAF1018479.1"/>
    </source>
</evidence>
<proteinExistence type="inferred from homology"/>
<dbReference type="EMBL" id="CAJNOR010000838">
    <property type="protein sequence ID" value="CAF1018479.1"/>
    <property type="molecule type" value="Genomic_DNA"/>
</dbReference>
<accession>A0A814I3M0</accession>
<reference evidence="11" key="1">
    <citation type="submission" date="2021-02" db="EMBL/GenBank/DDBJ databases">
        <authorList>
            <person name="Nowell W R."/>
        </authorList>
    </citation>
    <scope>NUCLEOTIDE SEQUENCE</scope>
</reference>
<protein>
    <recommendedName>
        <fullName evidence="10">Hexosyltransferase</fullName>
        <ecNumber evidence="10">2.4.1.-</ecNumber>
    </recommendedName>
</protein>
<comment type="subcellular location">
    <subcellularLocation>
        <location evidence="1 10">Golgi apparatus membrane</location>
        <topology evidence="1 10">Single-pass type II membrane protein</topology>
    </subcellularLocation>
</comment>
<keyword evidence="12" id="KW-1185">Reference proteome</keyword>
<dbReference type="InterPro" id="IPR002659">
    <property type="entry name" value="Glyco_trans_31"/>
</dbReference>
<evidence type="ECO:0000256" key="7">
    <source>
        <dbReference type="ARBA" id="ARBA00022989"/>
    </source>
</evidence>
<keyword evidence="9 10" id="KW-0472">Membrane</keyword>
<dbReference type="EC" id="2.4.1.-" evidence="10"/>
<evidence type="ECO:0000256" key="1">
    <source>
        <dbReference type="ARBA" id="ARBA00004323"/>
    </source>
</evidence>
<keyword evidence="6 10" id="KW-0735">Signal-anchor</keyword>
<sequence length="371" mass="42410">MWLLRRHRSVNFYFIALVILSIIAIYITFDGSQFSESLPLKILDIAATFDNTSVEYFHVDIDLTSSQAICQSDDILLVYILSTRSNFRRREIIRSTWGSKQNGTCFVFVIGDISGTEGNAAEIQMKVKNERQQFHDIIEINHIETYANVVYKEVGALQWSYQFYPNISYLFKTDDDLIVDTLLLSYMTKILVTNSKKTDSYILKYDPLLVASLLSSDRTTFFRGAWAIEFQLTGRGNGKFGVSETVWPHRFLPPYCSGFGWYMSNHVRNKLVYAANTYPLHKVVWIGDVFASGFLAKVAKVRCIPIPLAYDQSHFGNCSCLMASNPVLTVCSTTFHSGLGKTLEQKFDEYRKAWEIIQLRHNVTAMVTINC</sequence>
<dbReference type="PANTHER" id="PTHR11214">
    <property type="entry name" value="BETA-1,3-N-ACETYLGLUCOSAMINYLTRANSFERASE"/>
    <property type="match status" value="1"/>
</dbReference>
<evidence type="ECO:0000256" key="3">
    <source>
        <dbReference type="ARBA" id="ARBA00022676"/>
    </source>
</evidence>
<gene>
    <name evidence="11" type="ORF">XAT740_LOCUS14104</name>
</gene>
<dbReference type="GO" id="GO:0016758">
    <property type="term" value="F:hexosyltransferase activity"/>
    <property type="evidence" value="ECO:0007669"/>
    <property type="project" value="InterPro"/>
</dbReference>
<evidence type="ECO:0000256" key="6">
    <source>
        <dbReference type="ARBA" id="ARBA00022968"/>
    </source>
</evidence>
<evidence type="ECO:0000256" key="4">
    <source>
        <dbReference type="ARBA" id="ARBA00022679"/>
    </source>
</evidence>
<keyword evidence="4" id="KW-0808">Transferase</keyword>
<evidence type="ECO:0000256" key="2">
    <source>
        <dbReference type="ARBA" id="ARBA00008661"/>
    </source>
</evidence>
<keyword evidence="7 10" id="KW-1133">Transmembrane helix</keyword>
<dbReference type="AlphaFoldDB" id="A0A814I3M0"/>
<evidence type="ECO:0000256" key="10">
    <source>
        <dbReference type="RuleBase" id="RU363063"/>
    </source>
</evidence>
<dbReference type="Proteomes" id="UP000663828">
    <property type="component" value="Unassembled WGS sequence"/>
</dbReference>
<comment type="similarity">
    <text evidence="2 10">Belongs to the glycosyltransferase 31 family.</text>
</comment>
<organism evidence="11 12">
    <name type="scientific">Adineta ricciae</name>
    <name type="common">Rotifer</name>
    <dbReference type="NCBI Taxonomy" id="249248"/>
    <lineage>
        <taxon>Eukaryota</taxon>
        <taxon>Metazoa</taxon>
        <taxon>Spiralia</taxon>
        <taxon>Gnathifera</taxon>
        <taxon>Rotifera</taxon>
        <taxon>Eurotatoria</taxon>
        <taxon>Bdelloidea</taxon>
        <taxon>Adinetida</taxon>
        <taxon>Adinetidae</taxon>
        <taxon>Adineta</taxon>
    </lineage>
</organism>
<dbReference type="PANTHER" id="PTHR11214:SF314">
    <property type="entry name" value="HEXOSYLTRANSFERASE"/>
    <property type="match status" value="1"/>
</dbReference>
<dbReference type="Gene3D" id="3.90.550.50">
    <property type="match status" value="1"/>
</dbReference>